<dbReference type="RefSeq" id="WP_114187794.1">
    <property type="nucleotide sequence ID" value="NZ_BJYU01000046.1"/>
</dbReference>
<dbReference type="PANTHER" id="PTHR34606:SF15">
    <property type="entry name" value="BON DOMAIN-CONTAINING PROTEIN"/>
    <property type="match status" value="1"/>
</dbReference>
<proteinExistence type="predicted"/>
<evidence type="ECO:0000256" key="1">
    <source>
        <dbReference type="SAM" id="MobiDB-lite"/>
    </source>
</evidence>
<sequence>MVDNRQRSRDPFDDDNGYGDVPSGAVGSRGLRGREYTGGYGKDTNEFSGGFVDDGRGGPRDDAGYAPPRGRSSGYGAFGSTDRDDRRGPEQDEDRRYNAGPHRGRGPKGYQRSDERIREDVCERLTDDPFIDASNIEVEVREREVILSGTVASRGLRRRAEDLAEMASGIAHVQNNIRVHTGP</sequence>
<evidence type="ECO:0000313" key="3">
    <source>
        <dbReference type="EMBL" id="GEO15683.1"/>
    </source>
</evidence>
<dbReference type="Pfam" id="PF04972">
    <property type="entry name" value="BON"/>
    <property type="match status" value="1"/>
</dbReference>
<feature type="region of interest" description="Disordered" evidence="1">
    <location>
        <begin position="1"/>
        <end position="117"/>
    </location>
</feature>
<dbReference type="PROSITE" id="PS50914">
    <property type="entry name" value="BON"/>
    <property type="match status" value="1"/>
</dbReference>
<dbReference type="PANTHER" id="PTHR34606">
    <property type="entry name" value="BON DOMAIN-CONTAINING PROTEIN"/>
    <property type="match status" value="1"/>
</dbReference>
<dbReference type="InterPro" id="IPR014004">
    <property type="entry name" value="Transpt-assoc_nodulatn_dom_bac"/>
</dbReference>
<feature type="compositionally biased region" description="Basic and acidic residues" evidence="1">
    <location>
        <begin position="1"/>
        <end position="11"/>
    </location>
</feature>
<evidence type="ECO:0000313" key="4">
    <source>
        <dbReference type="Proteomes" id="UP000321085"/>
    </source>
</evidence>
<name>A0A512BUN1_9HYPH</name>
<feature type="compositionally biased region" description="Basic and acidic residues" evidence="1">
    <location>
        <begin position="81"/>
        <end position="97"/>
    </location>
</feature>
<organism evidence="3 4">
    <name type="scientific">Microvirga aerophila</name>
    <dbReference type="NCBI Taxonomy" id="670291"/>
    <lineage>
        <taxon>Bacteria</taxon>
        <taxon>Pseudomonadati</taxon>
        <taxon>Pseudomonadota</taxon>
        <taxon>Alphaproteobacteria</taxon>
        <taxon>Hyphomicrobiales</taxon>
        <taxon>Methylobacteriaceae</taxon>
        <taxon>Microvirga</taxon>
    </lineage>
</organism>
<gene>
    <name evidence="3" type="ORF">MAE02_33790</name>
</gene>
<accession>A0A512BUN1</accession>
<dbReference type="AlphaFoldDB" id="A0A512BUN1"/>
<protein>
    <submittedName>
        <fullName evidence="3">Osmotic sensory protein</fullName>
    </submittedName>
</protein>
<reference evidence="3 4" key="1">
    <citation type="submission" date="2019-07" db="EMBL/GenBank/DDBJ databases">
        <title>Whole genome shotgun sequence of Microvirga aerophila NBRC 106136.</title>
        <authorList>
            <person name="Hosoyama A."/>
            <person name="Uohara A."/>
            <person name="Ohji S."/>
            <person name="Ichikawa N."/>
        </authorList>
    </citation>
    <scope>NUCLEOTIDE SEQUENCE [LARGE SCALE GENOMIC DNA]</scope>
    <source>
        <strain evidence="3 4">NBRC 106136</strain>
    </source>
</reference>
<comment type="caution">
    <text evidence="3">The sequence shown here is derived from an EMBL/GenBank/DDBJ whole genome shotgun (WGS) entry which is preliminary data.</text>
</comment>
<dbReference type="Proteomes" id="UP000321085">
    <property type="component" value="Unassembled WGS sequence"/>
</dbReference>
<evidence type="ECO:0000259" key="2">
    <source>
        <dbReference type="PROSITE" id="PS50914"/>
    </source>
</evidence>
<dbReference type="Gene3D" id="3.30.1340.30">
    <property type="match status" value="1"/>
</dbReference>
<dbReference type="InterPro" id="IPR051686">
    <property type="entry name" value="Lipoprotein_DolP"/>
</dbReference>
<feature type="domain" description="BON" evidence="2">
    <location>
        <begin position="113"/>
        <end position="181"/>
    </location>
</feature>
<dbReference type="EMBL" id="BJYU01000046">
    <property type="protein sequence ID" value="GEO15683.1"/>
    <property type="molecule type" value="Genomic_DNA"/>
</dbReference>
<feature type="compositionally biased region" description="Basic and acidic residues" evidence="1">
    <location>
        <begin position="53"/>
        <end position="63"/>
    </location>
</feature>
<dbReference type="InterPro" id="IPR007055">
    <property type="entry name" value="BON_dom"/>
</dbReference>
<dbReference type="SMART" id="SM00749">
    <property type="entry name" value="BON"/>
    <property type="match status" value="1"/>
</dbReference>
<dbReference type="OrthoDB" id="680465at2"/>
<keyword evidence="4" id="KW-1185">Reference proteome</keyword>